<dbReference type="GeneID" id="65129747"/>
<protein>
    <submittedName>
        <fullName evidence="1">Putative DpsA protein</fullName>
    </submittedName>
</protein>
<dbReference type="RefSeq" id="YP_010111430.1">
    <property type="nucleotide sequence ID" value="NC_055881.1"/>
</dbReference>
<organism evidence="1 2">
    <name type="scientific">uncultured phage cr112_1</name>
    <dbReference type="NCBI Taxonomy" id="2772072"/>
    <lineage>
        <taxon>Viruses</taxon>
        <taxon>Duplodnaviria</taxon>
        <taxon>Heunggongvirae</taxon>
        <taxon>Uroviricota</taxon>
        <taxon>Caudoviricetes</taxon>
        <taxon>Crassvirales</taxon>
        <taxon>Steigviridae</taxon>
        <taxon>Asinivirinae</taxon>
        <taxon>Kehishuvirus</taxon>
        <taxon>Kehishuvirus splanchnicus</taxon>
    </lineage>
</organism>
<dbReference type="EMBL" id="MT774388">
    <property type="protein sequence ID" value="QOR59272.1"/>
    <property type="molecule type" value="Genomic_DNA"/>
</dbReference>
<dbReference type="Proteomes" id="UP000593627">
    <property type="component" value="Segment"/>
</dbReference>
<name>A0A7M1RZD6_9CAUD</name>
<evidence type="ECO:0000313" key="1">
    <source>
        <dbReference type="EMBL" id="QOR59272.1"/>
    </source>
</evidence>
<keyword evidence="2" id="KW-1185">Reference proteome</keyword>
<accession>A0A7M1RZD6</accession>
<dbReference type="KEGG" id="vg:65129747"/>
<evidence type="ECO:0000313" key="2">
    <source>
        <dbReference type="Proteomes" id="UP000593627"/>
    </source>
</evidence>
<proteinExistence type="predicted"/>
<sequence>MIDTFGDNLLEGFQREETVMEEDKDAGLFRFFHEYVNVLEGIKTQTKNVHWASLKLPNRDKRGAHLYLDDFLEEVGDFQDLVAESAMGITGVSFDFNTVHGTPFNATSTKEFMKYVQYKTKEFYDGIPETTICAGIKSETETFILKINQYVFRFMLTE</sequence>
<reference evidence="1 2" key="1">
    <citation type="submission" date="2020-07" db="EMBL/GenBank/DDBJ databases">
        <title>Taxonomic proposal: Crassvirales, a new order of highly abundant and diverse bacterial viruses.</title>
        <authorList>
            <person name="Shkoporov A.N."/>
            <person name="Stockdale S.R."/>
            <person name="Guerin E."/>
            <person name="Ross R.P."/>
            <person name="Hill C."/>
        </authorList>
    </citation>
    <scope>NUCLEOTIDE SEQUENCE [LARGE SCALE GENOMIC DNA]</scope>
</reference>